<sequence length="237" mass="25935">MEAKTMPSSDGDSRIKKKAQGTRSSSDSPMPDKASFASTPAATEVGKGKVMDFVKNFSQGASVVAGGESLRQSSRWRAKEIHVTDIKKDGANAKETNIPDQQKKPIPDIQAMTLGCDSLITCNNKASGVTEQEKREEPSKTHINTTADIDEAFHVNFLVEDITLNEKKLGETQNNAEDIQIIDAKIRKWSSGKSGNIRSLLSTLQYILWPGSGWKAVPLMDMIEGKRSSKIVPEGHY</sequence>
<dbReference type="Gene3D" id="1.10.287.110">
    <property type="entry name" value="DnaJ domain"/>
    <property type="match status" value="1"/>
</dbReference>
<dbReference type="EMBL" id="QGKV02001556">
    <property type="protein sequence ID" value="KAF3521146.1"/>
    <property type="molecule type" value="Genomic_DNA"/>
</dbReference>
<evidence type="ECO:0000313" key="3">
    <source>
        <dbReference type="Proteomes" id="UP000266723"/>
    </source>
</evidence>
<gene>
    <name evidence="2" type="ORF">DY000_02062404</name>
</gene>
<protein>
    <submittedName>
        <fullName evidence="2">Uncharacterized protein</fullName>
    </submittedName>
</protein>
<proteinExistence type="predicted"/>
<reference evidence="2 3" key="1">
    <citation type="journal article" date="2020" name="BMC Genomics">
        <title>Intraspecific diversification of the crop wild relative Brassica cretica Lam. using demographic model selection.</title>
        <authorList>
            <person name="Kioukis A."/>
            <person name="Michalopoulou V.A."/>
            <person name="Briers L."/>
            <person name="Pirintsos S."/>
            <person name="Studholme D.J."/>
            <person name="Pavlidis P."/>
            <person name="Sarris P.F."/>
        </authorList>
    </citation>
    <scope>NUCLEOTIDE SEQUENCE [LARGE SCALE GENOMIC DNA]</scope>
    <source>
        <strain evidence="3">cv. PFS-1207/04</strain>
    </source>
</reference>
<dbReference type="PANTHER" id="PTHR23172:SF64">
    <property type="entry name" value="J DOMAIN-CONTAINING PROTEIN REQUIRED FOR CHLOROPLAST ACCUMULATION RESPONSE 1"/>
    <property type="match status" value="1"/>
</dbReference>
<dbReference type="PANTHER" id="PTHR23172">
    <property type="entry name" value="AUXILIN/CYCLIN G-ASSOCIATED KINASE-RELATED"/>
    <property type="match status" value="1"/>
</dbReference>
<name>A0ABQ7B3T5_BRACR</name>
<dbReference type="Proteomes" id="UP000266723">
    <property type="component" value="Unassembled WGS sequence"/>
</dbReference>
<comment type="caution">
    <text evidence="2">The sequence shown here is derived from an EMBL/GenBank/DDBJ whole genome shotgun (WGS) entry which is preliminary data.</text>
</comment>
<dbReference type="InterPro" id="IPR036869">
    <property type="entry name" value="J_dom_sf"/>
</dbReference>
<evidence type="ECO:0000313" key="2">
    <source>
        <dbReference type="EMBL" id="KAF3521146.1"/>
    </source>
</evidence>
<dbReference type="SUPFAM" id="SSF46565">
    <property type="entry name" value="Chaperone J-domain"/>
    <property type="match status" value="1"/>
</dbReference>
<feature type="region of interest" description="Disordered" evidence="1">
    <location>
        <begin position="1"/>
        <end position="45"/>
    </location>
</feature>
<organism evidence="2 3">
    <name type="scientific">Brassica cretica</name>
    <name type="common">Mustard</name>
    <dbReference type="NCBI Taxonomy" id="69181"/>
    <lineage>
        <taxon>Eukaryota</taxon>
        <taxon>Viridiplantae</taxon>
        <taxon>Streptophyta</taxon>
        <taxon>Embryophyta</taxon>
        <taxon>Tracheophyta</taxon>
        <taxon>Spermatophyta</taxon>
        <taxon>Magnoliopsida</taxon>
        <taxon>eudicotyledons</taxon>
        <taxon>Gunneridae</taxon>
        <taxon>Pentapetalae</taxon>
        <taxon>rosids</taxon>
        <taxon>malvids</taxon>
        <taxon>Brassicales</taxon>
        <taxon>Brassicaceae</taxon>
        <taxon>Brassiceae</taxon>
        <taxon>Brassica</taxon>
    </lineage>
</organism>
<evidence type="ECO:0000256" key="1">
    <source>
        <dbReference type="SAM" id="MobiDB-lite"/>
    </source>
</evidence>
<keyword evidence="3" id="KW-1185">Reference proteome</keyword>
<feature type="compositionally biased region" description="Polar residues" evidence="1">
    <location>
        <begin position="1"/>
        <end position="10"/>
    </location>
</feature>
<accession>A0ABQ7B3T5</accession>